<evidence type="ECO:0000313" key="5">
    <source>
        <dbReference type="EMBL" id="KAL2917841.1"/>
    </source>
</evidence>
<dbReference type="InterPro" id="IPR036259">
    <property type="entry name" value="MFS_trans_sf"/>
</dbReference>
<evidence type="ECO:0000259" key="4">
    <source>
        <dbReference type="PROSITE" id="PS50850"/>
    </source>
</evidence>
<name>A0ABR4NE95_9FUNG</name>
<feature type="compositionally biased region" description="Low complexity" evidence="2">
    <location>
        <begin position="284"/>
        <end position="297"/>
    </location>
</feature>
<feature type="transmembrane region" description="Helical" evidence="3">
    <location>
        <begin position="360"/>
        <end position="383"/>
    </location>
</feature>
<reference evidence="5 6" key="1">
    <citation type="submission" date="2023-09" db="EMBL/GenBank/DDBJ databases">
        <title>Pangenome analysis of Batrachochytrium dendrobatidis and related Chytrids.</title>
        <authorList>
            <person name="Yacoub M.N."/>
            <person name="Stajich J.E."/>
            <person name="James T.Y."/>
        </authorList>
    </citation>
    <scope>NUCLEOTIDE SEQUENCE [LARGE SCALE GENOMIC DNA]</scope>
    <source>
        <strain evidence="5 6">JEL0888</strain>
    </source>
</reference>
<dbReference type="PANTHER" id="PTHR23524">
    <property type="entry name" value="TRANSPORTER, PUTATIVE (AFU_ORTHOLOGUE AFUA_8G04850)-RELATED"/>
    <property type="match status" value="1"/>
</dbReference>
<dbReference type="Proteomes" id="UP001527925">
    <property type="component" value="Unassembled WGS sequence"/>
</dbReference>
<feature type="transmembrane region" description="Helical" evidence="3">
    <location>
        <begin position="241"/>
        <end position="259"/>
    </location>
</feature>
<feature type="region of interest" description="Disordered" evidence="2">
    <location>
        <begin position="281"/>
        <end position="320"/>
    </location>
</feature>
<dbReference type="Pfam" id="PF07690">
    <property type="entry name" value="MFS_1"/>
    <property type="match status" value="2"/>
</dbReference>
<dbReference type="EMBL" id="JADGIZ020000009">
    <property type="protein sequence ID" value="KAL2917841.1"/>
    <property type="molecule type" value="Genomic_DNA"/>
</dbReference>
<dbReference type="PANTHER" id="PTHR23524:SF1">
    <property type="entry name" value="MRH DOMAIN-CONTAINING PROTEIN-RELATED"/>
    <property type="match status" value="1"/>
</dbReference>
<comment type="caution">
    <text evidence="5">The sequence shown here is derived from an EMBL/GenBank/DDBJ whole genome shotgun (WGS) entry which is preliminary data.</text>
</comment>
<feature type="transmembrane region" description="Helical" evidence="3">
    <location>
        <begin position="75"/>
        <end position="98"/>
    </location>
</feature>
<feature type="region of interest" description="Disordered" evidence="2">
    <location>
        <begin position="1"/>
        <end position="26"/>
    </location>
</feature>
<evidence type="ECO:0000313" key="6">
    <source>
        <dbReference type="Proteomes" id="UP001527925"/>
    </source>
</evidence>
<keyword evidence="3" id="KW-0812">Transmembrane</keyword>
<gene>
    <name evidence="5" type="ORF">HK105_202714</name>
</gene>
<feature type="transmembrane region" description="Helical" evidence="3">
    <location>
        <begin position="469"/>
        <end position="492"/>
    </location>
</feature>
<evidence type="ECO:0000256" key="3">
    <source>
        <dbReference type="SAM" id="Phobius"/>
    </source>
</evidence>
<dbReference type="Gene3D" id="1.20.1250.20">
    <property type="entry name" value="MFS general substrate transporter like domains"/>
    <property type="match status" value="2"/>
</dbReference>
<feature type="transmembrane region" description="Helical" evidence="3">
    <location>
        <begin position="169"/>
        <end position="192"/>
    </location>
</feature>
<feature type="transmembrane region" description="Helical" evidence="3">
    <location>
        <begin position="534"/>
        <end position="560"/>
    </location>
</feature>
<feature type="transmembrane region" description="Helical" evidence="3">
    <location>
        <begin position="204"/>
        <end position="226"/>
    </location>
</feature>
<accession>A0ABR4NE95</accession>
<dbReference type="SUPFAM" id="SSF103473">
    <property type="entry name" value="MFS general substrate transporter"/>
    <property type="match status" value="1"/>
</dbReference>
<keyword evidence="3" id="KW-0472">Membrane</keyword>
<feature type="transmembrane region" description="Helical" evidence="3">
    <location>
        <begin position="443"/>
        <end position="463"/>
    </location>
</feature>
<evidence type="ECO:0000256" key="1">
    <source>
        <dbReference type="ARBA" id="ARBA00004141"/>
    </source>
</evidence>
<dbReference type="InterPro" id="IPR020846">
    <property type="entry name" value="MFS_dom"/>
</dbReference>
<proteinExistence type="predicted"/>
<dbReference type="InterPro" id="IPR011701">
    <property type="entry name" value="MFS"/>
</dbReference>
<organism evidence="5 6">
    <name type="scientific">Polyrhizophydium stewartii</name>
    <dbReference type="NCBI Taxonomy" id="2732419"/>
    <lineage>
        <taxon>Eukaryota</taxon>
        <taxon>Fungi</taxon>
        <taxon>Fungi incertae sedis</taxon>
        <taxon>Chytridiomycota</taxon>
        <taxon>Chytridiomycota incertae sedis</taxon>
        <taxon>Chytridiomycetes</taxon>
        <taxon>Rhizophydiales</taxon>
        <taxon>Rhizophydiales incertae sedis</taxon>
        <taxon>Polyrhizophydium</taxon>
    </lineage>
</organism>
<evidence type="ECO:0000256" key="2">
    <source>
        <dbReference type="SAM" id="MobiDB-lite"/>
    </source>
</evidence>
<comment type="subcellular location">
    <subcellularLocation>
        <location evidence="1">Membrane</location>
        <topology evidence="1">Multi-pass membrane protein</topology>
    </subcellularLocation>
</comment>
<feature type="transmembrane region" description="Helical" evidence="3">
    <location>
        <begin position="504"/>
        <end position="528"/>
    </location>
</feature>
<feature type="transmembrane region" description="Helical" evidence="3">
    <location>
        <begin position="410"/>
        <end position="436"/>
    </location>
</feature>
<dbReference type="PROSITE" id="PS50850">
    <property type="entry name" value="MFS"/>
    <property type="match status" value="1"/>
</dbReference>
<protein>
    <recommendedName>
        <fullName evidence="4">Major facilitator superfamily (MFS) profile domain-containing protein</fullName>
    </recommendedName>
</protein>
<keyword evidence="6" id="KW-1185">Reference proteome</keyword>
<feature type="domain" description="Major facilitator superfamily (MFS) profile" evidence="4">
    <location>
        <begin position="73"/>
        <end position="559"/>
    </location>
</feature>
<feature type="transmembrane region" description="Helical" evidence="3">
    <location>
        <begin position="143"/>
        <end position="163"/>
    </location>
</feature>
<feature type="transmembrane region" description="Helical" evidence="3">
    <location>
        <begin position="118"/>
        <end position="136"/>
    </location>
</feature>
<keyword evidence="3" id="KW-1133">Transmembrane helix</keyword>
<sequence>MATVVSVRPEPRPSGPTTGAADAAHASGTTLVRADAGSAAPLASSTTSDGSDGSRQPLLQRQWLRLRPGFTNGHLAAFFVGSLFTISFFVFVNSSQAFVLKEIVHTPDSELGNTSGSLVFWDQITTLVVITIWGALSDSIGRHAVYAAGYLLIGAAFLVYPYATNAFPQLLLLRILFACGGAAVSAMIAAVMADVADERDRGKIAGIAGFMTGLGALMGLFVFLRLPTVFGKTDSGLRRSYSIVGSIALVLAVFLFWALPRPNVSKHIRLPDSAESLTAGSALPPVESPAASSQAVAPPTPAGRPAVQAPQDPFASVAGSPSTSFGDVRNAKTNWLVAHFVRTVKSARDGLAAARDPRIALGYVGSFLARGDTIAVSLFIPLWVYKYYLDNGLCESPEGVNGDIQSCREAYVLSSIISGVTQTFALIGAPLFGFLADKLYRPLVLLIASVMAMVGYFLLFLSTDPHSKMNYFTAFLVGVGEIGMVTLSLTFVTASSVPREARGGVAGVSSLFGAVGILIITKLGGYLFDSWSSGAPFFVVSVMHILCIGATIVVMIIDFVRLGFDGRRSWSAALGRLRTHEQNDLAADS</sequence>